<comment type="caution">
    <text evidence="2">The sequence shown here is derived from an EMBL/GenBank/DDBJ whole genome shotgun (WGS) entry which is preliminary data.</text>
</comment>
<gene>
    <name evidence="2" type="ORF">NDU88_003798</name>
</gene>
<feature type="compositionally biased region" description="Basic and acidic residues" evidence="1">
    <location>
        <begin position="31"/>
        <end position="51"/>
    </location>
</feature>
<evidence type="ECO:0000313" key="3">
    <source>
        <dbReference type="Proteomes" id="UP001066276"/>
    </source>
</evidence>
<feature type="region of interest" description="Disordered" evidence="1">
    <location>
        <begin position="31"/>
        <end position="71"/>
    </location>
</feature>
<dbReference type="AlphaFoldDB" id="A0AAV7TS59"/>
<name>A0AAV7TS59_PLEWA</name>
<sequence length="71" mass="8029">MLPLRGVEDLTIALHPFRYSEIAFSAVEEARRMQATPEERGEDNPADKGIDLEEEVEEEECLATGPELQQK</sequence>
<organism evidence="2 3">
    <name type="scientific">Pleurodeles waltl</name>
    <name type="common">Iberian ribbed newt</name>
    <dbReference type="NCBI Taxonomy" id="8319"/>
    <lineage>
        <taxon>Eukaryota</taxon>
        <taxon>Metazoa</taxon>
        <taxon>Chordata</taxon>
        <taxon>Craniata</taxon>
        <taxon>Vertebrata</taxon>
        <taxon>Euteleostomi</taxon>
        <taxon>Amphibia</taxon>
        <taxon>Batrachia</taxon>
        <taxon>Caudata</taxon>
        <taxon>Salamandroidea</taxon>
        <taxon>Salamandridae</taxon>
        <taxon>Pleurodelinae</taxon>
        <taxon>Pleurodeles</taxon>
    </lineage>
</organism>
<accession>A0AAV7TS59</accession>
<evidence type="ECO:0000313" key="2">
    <source>
        <dbReference type="EMBL" id="KAJ1178553.1"/>
    </source>
</evidence>
<evidence type="ECO:0000256" key="1">
    <source>
        <dbReference type="SAM" id="MobiDB-lite"/>
    </source>
</evidence>
<feature type="compositionally biased region" description="Acidic residues" evidence="1">
    <location>
        <begin position="52"/>
        <end position="61"/>
    </location>
</feature>
<proteinExistence type="predicted"/>
<protein>
    <submittedName>
        <fullName evidence="2">Uncharacterized protein</fullName>
    </submittedName>
</protein>
<dbReference type="Proteomes" id="UP001066276">
    <property type="component" value="Chromosome 3_2"/>
</dbReference>
<reference evidence="2" key="1">
    <citation type="journal article" date="2022" name="bioRxiv">
        <title>Sequencing and chromosome-scale assembly of the giantPleurodeles waltlgenome.</title>
        <authorList>
            <person name="Brown T."/>
            <person name="Elewa A."/>
            <person name="Iarovenko S."/>
            <person name="Subramanian E."/>
            <person name="Araus A.J."/>
            <person name="Petzold A."/>
            <person name="Susuki M."/>
            <person name="Suzuki K.-i.T."/>
            <person name="Hayashi T."/>
            <person name="Toyoda A."/>
            <person name="Oliveira C."/>
            <person name="Osipova E."/>
            <person name="Leigh N.D."/>
            <person name="Simon A."/>
            <person name="Yun M.H."/>
        </authorList>
    </citation>
    <scope>NUCLEOTIDE SEQUENCE</scope>
    <source>
        <strain evidence="2">20211129_DDA</strain>
        <tissue evidence="2">Liver</tissue>
    </source>
</reference>
<dbReference type="EMBL" id="JANPWB010000006">
    <property type="protein sequence ID" value="KAJ1178553.1"/>
    <property type="molecule type" value="Genomic_DNA"/>
</dbReference>
<keyword evidence="3" id="KW-1185">Reference proteome</keyword>